<protein>
    <submittedName>
        <fullName evidence="2">Uncharacterized protein</fullName>
    </submittedName>
</protein>
<accession>A0AAE0NAL7</accession>
<keyword evidence="3" id="KW-1185">Reference proteome</keyword>
<comment type="caution">
    <text evidence="2">The sequence shown here is derived from an EMBL/GenBank/DDBJ whole genome shotgun (WGS) entry which is preliminary data.</text>
</comment>
<reference evidence="2" key="2">
    <citation type="submission" date="2023-06" db="EMBL/GenBank/DDBJ databases">
        <authorList>
            <consortium name="Lawrence Berkeley National Laboratory"/>
            <person name="Haridas S."/>
            <person name="Hensen N."/>
            <person name="Bonometti L."/>
            <person name="Westerberg I."/>
            <person name="Brannstrom I.O."/>
            <person name="Guillou S."/>
            <person name="Cros-Aarteil S."/>
            <person name="Calhoun S."/>
            <person name="Kuo A."/>
            <person name="Mondo S."/>
            <person name="Pangilinan J."/>
            <person name="Riley R."/>
            <person name="Labutti K."/>
            <person name="Andreopoulos B."/>
            <person name="Lipzen A."/>
            <person name="Chen C."/>
            <person name="Yanf M."/>
            <person name="Daum C."/>
            <person name="Ng V."/>
            <person name="Clum A."/>
            <person name="Steindorff A."/>
            <person name="Ohm R."/>
            <person name="Martin F."/>
            <person name="Silar P."/>
            <person name="Natvig D."/>
            <person name="Lalanne C."/>
            <person name="Gautier V."/>
            <person name="Ament-Velasquez S.L."/>
            <person name="Kruys A."/>
            <person name="Hutchinson M.I."/>
            <person name="Powell A.J."/>
            <person name="Barry K."/>
            <person name="Miller A.N."/>
            <person name="Grigoriev I.V."/>
            <person name="Debuchy R."/>
            <person name="Gladieux P."/>
            <person name="Thoren M.H."/>
            <person name="Johannesson H."/>
        </authorList>
    </citation>
    <scope>NUCLEOTIDE SEQUENCE</scope>
    <source>
        <strain evidence="2">CBS 958.72</strain>
    </source>
</reference>
<dbReference type="EMBL" id="JAULSN010000003">
    <property type="protein sequence ID" value="KAK3375554.1"/>
    <property type="molecule type" value="Genomic_DNA"/>
</dbReference>
<name>A0AAE0NAL7_9PEZI</name>
<evidence type="ECO:0000256" key="1">
    <source>
        <dbReference type="SAM" id="MobiDB-lite"/>
    </source>
</evidence>
<sequence>MAVPESTSPGLVASPSLGGPPSPAPFSLPKAASAAFTAAVTGNLASTTKSNAPLDPASIATLATGIVAPKPAVTTVSVSARSTYFAVRYSIAGAASGPIDVEISYQTQAADAQDVLKYYLAMFDGDVAVFTKKTANPLGQVSLQTDGSVFWVRDCLFVKVNATNPYVPKPSGIPLPPINEPAKPASLPKPPVIPATKPGGSPLAPPAPAPNPILDKILLPLAAAIDAHLAKFAVAPAAQLKPNTAVKAAAYKGPRGKEFTFALADAKGAHSFKPVEPVVTPASDAAARIVVPAANGSAAGEYTFLARKVGKGTVKLIVARNDTLAVGAAEVSIEIV</sequence>
<proteinExistence type="predicted"/>
<dbReference type="Proteomes" id="UP001287356">
    <property type="component" value="Unassembled WGS sequence"/>
</dbReference>
<feature type="region of interest" description="Disordered" evidence="1">
    <location>
        <begin position="177"/>
        <end position="206"/>
    </location>
</feature>
<reference evidence="2" key="1">
    <citation type="journal article" date="2023" name="Mol. Phylogenet. Evol.">
        <title>Genome-scale phylogeny and comparative genomics of the fungal order Sordariales.</title>
        <authorList>
            <person name="Hensen N."/>
            <person name="Bonometti L."/>
            <person name="Westerberg I."/>
            <person name="Brannstrom I.O."/>
            <person name="Guillou S."/>
            <person name="Cros-Aarteil S."/>
            <person name="Calhoun S."/>
            <person name="Haridas S."/>
            <person name="Kuo A."/>
            <person name="Mondo S."/>
            <person name="Pangilinan J."/>
            <person name="Riley R."/>
            <person name="LaButti K."/>
            <person name="Andreopoulos B."/>
            <person name="Lipzen A."/>
            <person name="Chen C."/>
            <person name="Yan M."/>
            <person name="Daum C."/>
            <person name="Ng V."/>
            <person name="Clum A."/>
            <person name="Steindorff A."/>
            <person name="Ohm R.A."/>
            <person name="Martin F."/>
            <person name="Silar P."/>
            <person name="Natvig D.O."/>
            <person name="Lalanne C."/>
            <person name="Gautier V."/>
            <person name="Ament-Velasquez S.L."/>
            <person name="Kruys A."/>
            <person name="Hutchinson M.I."/>
            <person name="Powell A.J."/>
            <person name="Barry K."/>
            <person name="Miller A.N."/>
            <person name="Grigoriev I.V."/>
            <person name="Debuchy R."/>
            <person name="Gladieux P."/>
            <person name="Hiltunen Thoren M."/>
            <person name="Johannesson H."/>
        </authorList>
    </citation>
    <scope>NUCLEOTIDE SEQUENCE</scope>
    <source>
        <strain evidence="2">CBS 958.72</strain>
    </source>
</reference>
<organism evidence="2 3">
    <name type="scientific">Lasiosphaeria ovina</name>
    <dbReference type="NCBI Taxonomy" id="92902"/>
    <lineage>
        <taxon>Eukaryota</taxon>
        <taxon>Fungi</taxon>
        <taxon>Dikarya</taxon>
        <taxon>Ascomycota</taxon>
        <taxon>Pezizomycotina</taxon>
        <taxon>Sordariomycetes</taxon>
        <taxon>Sordariomycetidae</taxon>
        <taxon>Sordariales</taxon>
        <taxon>Lasiosphaeriaceae</taxon>
        <taxon>Lasiosphaeria</taxon>
    </lineage>
</organism>
<gene>
    <name evidence="2" type="ORF">B0T24DRAFT_664731</name>
</gene>
<evidence type="ECO:0000313" key="3">
    <source>
        <dbReference type="Proteomes" id="UP001287356"/>
    </source>
</evidence>
<dbReference type="AlphaFoldDB" id="A0AAE0NAL7"/>
<evidence type="ECO:0000313" key="2">
    <source>
        <dbReference type="EMBL" id="KAK3375554.1"/>
    </source>
</evidence>